<dbReference type="EMBL" id="BNBT01000038">
    <property type="protein sequence ID" value="GHE59360.1"/>
    <property type="molecule type" value="Genomic_DNA"/>
</dbReference>
<accession>A0A918ZMS9</accession>
<protein>
    <submittedName>
        <fullName evidence="2">Uncharacterized protein</fullName>
    </submittedName>
</protein>
<feature type="region of interest" description="Disordered" evidence="1">
    <location>
        <begin position="119"/>
        <end position="148"/>
    </location>
</feature>
<keyword evidence="3" id="KW-1185">Reference proteome</keyword>
<dbReference type="Proteomes" id="UP000608024">
    <property type="component" value="Unassembled WGS sequence"/>
</dbReference>
<comment type="caution">
    <text evidence="2">The sequence shown here is derived from an EMBL/GenBank/DDBJ whole genome shotgun (WGS) entry which is preliminary data.</text>
</comment>
<name>A0A918ZMS9_9ACTN</name>
<reference evidence="2" key="1">
    <citation type="journal article" date="2014" name="Int. J. Syst. Evol. Microbiol.">
        <title>Complete genome sequence of Corynebacterium casei LMG S-19264T (=DSM 44701T), isolated from a smear-ripened cheese.</title>
        <authorList>
            <consortium name="US DOE Joint Genome Institute (JGI-PGF)"/>
            <person name="Walter F."/>
            <person name="Albersmeier A."/>
            <person name="Kalinowski J."/>
            <person name="Ruckert C."/>
        </authorList>
    </citation>
    <scope>NUCLEOTIDE SEQUENCE</scope>
    <source>
        <strain evidence="2">JCM 4784</strain>
    </source>
</reference>
<dbReference type="AlphaFoldDB" id="A0A918ZMS9"/>
<evidence type="ECO:0000313" key="2">
    <source>
        <dbReference type="EMBL" id="GHE59360.1"/>
    </source>
</evidence>
<gene>
    <name evidence="2" type="ORF">GCM10018785_30690</name>
</gene>
<evidence type="ECO:0000313" key="3">
    <source>
        <dbReference type="Proteomes" id="UP000608024"/>
    </source>
</evidence>
<organism evidence="2 3">
    <name type="scientific">Streptomyces longispororuber</name>
    <dbReference type="NCBI Taxonomy" id="68230"/>
    <lineage>
        <taxon>Bacteria</taxon>
        <taxon>Bacillati</taxon>
        <taxon>Actinomycetota</taxon>
        <taxon>Actinomycetes</taxon>
        <taxon>Kitasatosporales</taxon>
        <taxon>Streptomycetaceae</taxon>
        <taxon>Streptomyces</taxon>
    </lineage>
</organism>
<sequence length="148" mass="15664">MVSHGHEPPPDADCPDAAAPACPPRARAAVASLVPGSSAPWIESAARRGTTIFADVGWDESGHWDLARLPDLRHCEAFLPNAEEAMRYTGTRCPRAEAAYTVDGRTGLRRRRYGRVGALSCGGERTTHPQAGRSGPGLGARQHGWAGG</sequence>
<evidence type="ECO:0000256" key="1">
    <source>
        <dbReference type="SAM" id="MobiDB-lite"/>
    </source>
</evidence>
<proteinExistence type="predicted"/>
<reference evidence="2" key="2">
    <citation type="submission" date="2020-09" db="EMBL/GenBank/DDBJ databases">
        <authorList>
            <person name="Sun Q."/>
            <person name="Ohkuma M."/>
        </authorList>
    </citation>
    <scope>NUCLEOTIDE SEQUENCE</scope>
    <source>
        <strain evidence="2">JCM 4784</strain>
    </source>
</reference>
<feature type="region of interest" description="Disordered" evidence="1">
    <location>
        <begin position="1"/>
        <end position="20"/>
    </location>
</feature>